<dbReference type="InterPro" id="IPR045206">
    <property type="entry name" value="Maestro_heat-like_prot"/>
</dbReference>
<feature type="domain" description="MROH2B-like HEAT-repeats" evidence="3">
    <location>
        <begin position="289"/>
        <end position="983"/>
    </location>
</feature>
<organism evidence="5 6">
    <name type="scientific">Gnathostoma spinigerum</name>
    <dbReference type="NCBI Taxonomy" id="75299"/>
    <lineage>
        <taxon>Eukaryota</taxon>
        <taxon>Metazoa</taxon>
        <taxon>Ecdysozoa</taxon>
        <taxon>Nematoda</taxon>
        <taxon>Chromadorea</taxon>
        <taxon>Rhabditida</taxon>
        <taxon>Spirurina</taxon>
        <taxon>Gnathostomatomorpha</taxon>
        <taxon>Gnathostomatoidea</taxon>
        <taxon>Gnathostomatidae</taxon>
        <taxon>Gnathostoma</taxon>
    </lineage>
</organism>
<dbReference type="InterPro" id="IPR011989">
    <property type="entry name" value="ARM-like"/>
</dbReference>
<dbReference type="InterPro" id="IPR016024">
    <property type="entry name" value="ARM-type_fold"/>
</dbReference>
<feature type="compositionally biased region" description="Basic and acidic residues" evidence="2">
    <location>
        <begin position="221"/>
        <end position="230"/>
    </location>
</feature>
<dbReference type="Gene3D" id="1.25.10.10">
    <property type="entry name" value="Leucine-rich Repeat Variant"/>
    <property type="match status" value="1"/>
</dbReference>
<dbReference type="Pfam" id="PF02985">
    <property type="entry name" value="HEAT"/>
    <property type="match status" value="1"/>
</dbReference>
<reference evidence="5 6" key="1">
    <citation type="submission" date="2024-08" db="EMBL/GenBank/DDBJ databases">
        <title>Gnathostoma spinigerum genome.</title>
        <authorList>
            <person name="Gonzalez-Bertolin B."/>
            <person name="Monzon S."/>
            <person name="Zaballos A."/>
            <person name="Jimenez P."/>
            <person name="Dekumyoy P."/>
            <person name="Varona S."/>
            <person name="Cuesta I."/>
            <person name="Sumanam S."/>
            <person name="Adisakwattana P."/>
            <person name="Gasser R.B."/>
            <person name="Hernandez-Gonzalez A."/>
            <person name="Young N.D."/>
            <person name="Perteguer M.J."/>
        </authorList>
    </citation>
    <scope>NUCLEOTIDE SEQUENCE [LARGE SCALE GENOMIC DNA]</scope>
    <source>
        <strain evidence="5">AL3</strain>
        <tissue evidence="5">Liver</tissue>
    </source>
</reference>
<evidence type="ECO:0000313" key="5">
    <source>
        <dbReference type="EMBL" id="MFH4977538.1"/>
    </source>
</evidence>
<dbReference type="Pfam" id="PF23210">
    <property type="entry name" value="HEAT_Maestro_2"/>
    <property type="match status" value="1"/>
</dbReference>
<evidence type="ECO:0000313" key="6">
    <source>
        <dbReference type="Proteomes" id="UP001608902"/>
    </source>
</evidence>
<feature type="domain" description="MROH2B-like N-terminal HEAT-repeats" evidence="4">
    <location>
        <begin position="32"/>
        <end position="205"/>
    </location>
</feature>
<name>A0ABD6EC35_9BILA</name>
<evidence type="ECO:0000259" key="3">
    <source>
        <dbReference type="Pfam" id="PF23210"/>
    </source>
</evidence>
<dbReference type="InterPro" id="IPR055408">
    <property type="entry name" value="HEAT_MROH2B-like"/>
</dbReference>
<dbReference type="SUPFAM" id="SSF48371">
    <property type="entry name" value="ARM repeat"/>
    <property type="match status" value="1"/>
</dbReference>
<protein>
    <submittedName>
        <fullName evidence="5">Uncharacterized protein</fullName>
    </submittedName>
</protein>
<evidence type="ECO:0000259" key="4">
    <source>
        <dbReference type="Pfam" id="PF23221"/>
    </source>
</evidence>
<dbReference type="InterPro" id="IPR056282">
    <property type="entry name" value="MROH2B-like_N_HEAT"/>
</dbReference>
<dbReference type="EMBL" id="JBGFUD010002382">
    <property type="protein sequence ID" value="MFH4977538.1"/>
    <property type="molecule type" value="Genomic_DNA"/>
</dbReference>
<evidence type="ECO:0000256" key="2">
    <source>
        <dbReference type="SAM" id="MobiDB-lite"/>
    </source>
</evidence>
<dbReference type="PANTHER" id="PTHR23120:SF0">
    <property type="entry name" value="MAESTRO HEAT-LIKE REPEAT FAMILY MEMBER 1"/>
    <property type="match status" value="1"/>
</dbReference>
<comment type="caution">
    <text evidence="5">The sequence shown here is derived from an EMBL/GenBank/DDBJ whole genome shotgun (WGS) entry which is preliminary data.</text>
</comment>
<accession>A0ABD6EC35</accession>
<evidence type="ECO:0000256" key="1">
    <source>
        <dbReference type="ARBA" id="ARBA00022737"/>
    </source>
</evidence>
<proteinExistence type="predicted"/>
<keyword evidence="1" id="KW-0677">Repeat</keyword>
<dbReference type="Proteomes" id="UP001608902">
    <property type="component" value="Unassembled WGS sequence"/>
</dbReference>
<dbReference type="AlphaFoldDB" id="A0ABD6EC35"/>
<dbReference type="InterPro" id="IPR000357">
    <property type="entry name" value="HEAT"/>
</dbReference>
<sequence length="1044" mass="117282">MAHTFEDLIVTMFDCASSLPDEESQEEGRRCLVAVGKAHPAVFFSSLHAYLLQNTRLSGAIRAFALLTAKEVLEDSATLASVDEQQALLIINLTTQEMTMSKDADEEWPRSACDLLVTMSKSKFLVSHVVDAVLQKFPPGLAVPPHRYVAHTLGGIAEHNATGFIPFLTDILSRTVPLLQHIRTDSQRLAWSYALRAFCESIREFRTLNGKEQTVIGRNLRSQEETEKNKNSFISNADLSDKSDNDSSDTDYSDQLSLAFDHVFNMMTSKDHRVRAEAAYCIGELCLLIPSEKLIEDIRKIVPAFIAVYKKAGNDQLIVTFGICRFLEASCRDESCPLDSYLEEILNILFPNVCLSSAESLCSPVSIKNQNETFRCFHVAATRFADKIVYYLLHKMQNVQDSVKLGAINVLRHLLNSAADGKEEVKWTKFAVYKPMLVVGNDGSLSIRAKQGMCQLCVALADHGYVDVEGGENVIAFLLRNLIASDDVPKQTSFETKKISNVVDAESATSSHLRTQCGQALQTISKTCEYAHKLLWPLLFEYICVESYMSVLGDIFKCIRLLVERMEKDGKEADFETGFDSPRVARSHQVFSRLFTCLYGAPLNNALWSRTRESLLLIRALSSWFHPSIHKVTMERFEQLECILNDLCPPGSSNKSNVIKEGHVMVEPRSARVARWHAHVLDFLNFCVVGVNDGEWRCSLAAAMAKQITLCNNQPDEKALLMRCLGGVLARITNTSFVVDHIILMYRGAFHAHHVERVGCAQAVGYCASSHTDLVLTELENIAKWENIHKSSGLLGFLKNAVPYRDYSDAEMVNLRATIMLSYGYVIFYCPVDGVTQRLEQTVLLFLRRYLENPKQEVVVREALLESIFLFAVSVHPTHLNSDYIFEARNELLLYIKQCIEIESPEMLSSSVRLLGAKATAALVRLEPPLNEKDVWDLGLVLTKFTFALCREKSGLKTIDDDESSTMMEATVLQYHNALEQLVRKQATVTMVTHILKLLQPYYASLADHERSRAVEATLVVLNVYFEHATDLALGLLVDFHFVK</sequence>
<keyword evidence="6" id="KW-1185">Reference proteome</keyword>
<dbReference type="Pfam" id="PF23221">
    <property type="entry name" value="HEAT_MROH2B_1st"/>
    <property type="match status" value="1"/>
</dbReference>
<gene>
    <name evidence="5" type="ORF">AB6A40_004247</name>
</gene>
<dbReference type="PANTHER" id="PTHR23120">
    <property type="entry name" value="MAESTRO-RELATED HEAT DOMAIN-CONTAINING"/>
    <property type="match status" value="1"/>
</dbReference>
<feature type="region of interest" description="Disordered" evidence="2">
    <location>
        <begin position="221"/>
        <end position="248"/>
    </location>
</feature>